<sequence>METAGYTVLSRQTGLMRELQLIANNVANANTTGYRQQGLIFSEYIRETGRGGSVSMSAAHVRDSSFAQGAITRTGAALDLAIEGEGFFLVQTPAGERLTRNGAFTTSAQGDLVTHDGYPVLSAGGGPVFVPPGAADLAVARDGTLSSGGQPVGQIGLVRPPNPKDLEREGGTLFRAPGGTEPVDDPKIIQGALESSNVDPILQLARLIEVQRAYEMGQNFLDREDDRLKTAIKTLFT</sequence>
<dbReference type="SUPFAM" id="SSF117143">
    <property type="entry name" value="Flagellar hook protein flgE"/>
    <property type="match status" value="1"/>
</dbReference>
<feature type="domain" description="Flagellar basal body rod protein N-terminal" evidence="5">
    <location>
        <begin position="11"/>
        <end position="35"/>
    </location>
</feature>
<evidence type="ECO:0000256" key="3">
    <source>
        <dbReference type="ARBA" id="ARBA00023143"/>
    </source>
</evidence>
<dbReference type="PANTHER" id="PTHR30435">
    <property type="entry name" value="FLAGELLAR PROTEIN"/>
    <property type="match status" value="1"/>
</dbReference>
<dbReference type="GO" id="GO:0030694">
    <property type="term" value="C:bacterial-type flagellum basal body, rod"/>
    <property type="evidence" value="ECO:0007669"/>
    <property type="project" value="UniProtKB-UniRule"/>
</dbReference>
<dbReference type="InterPro" id="IPR020013">
    <property type="entry name" value="Flagellar_FlgE/F/G"/>
</dbReference>
<evidence type="ECO:0000259" key="5">
    <source>
        <dbReference type="Pfam" id="PF00460"/>
    </source>
</evidence>
<dbReference type="RefSeq" id="WP_353473541.1">
    <property type="nucleotide sequence ID" value="NZ_CP123384.1"/>
</dbReference>
<dbReference type="AlphaFoldDB" id="A0AAU8AIG5"/>
<evidence type="ECO:0000256" key="4">
    <source>
        <dbReference type="RuleBase" id="RU362116"/>
    </source>
</evidence>
<dbReference type="PANTHER" id="PTHR30435:SF19">
    <property type="entry name" value="FLAGELLAR BASAL-BODY ROD PROTEIN FLGG"/>
    <property type="match status" value="1"/>
</dbReference>
<comment type="similarity">
    <text evidence="2 4">Belongs to the flagella basal body rod proteins family.</text>
</comment>
<evidence type="ECO:0000259" key="7">
    <source>
        <dbReference type="Pfam" id="PF22692"/>
    </source>
</evidence>
<dbReference type="PROSITE" id="PS00588">
    <property type="entry name" value="FLAGELLA_BB_ROD"/>
    <property type="match status" value="1"/>
</dbReference>
<keyword evidence="8" id="KW-0966">Cell projection</keyword>
<comment type="subcellular location">
    <subcellularLocation>
        <location evidence="1 4">Bacterial flagellum basal body</location>
    </subcellularLocation>
</comment>
<protein>
    <recommendedName>
        <fullName evidence="4">Flagellar basal-body rod protein FlgF</fullName>
    </recommendedName>
</protein>
<dbReference type="Pfam" id="PF22692">
    <property type="entry name" value="LlgE_F_G_D1"/>
    <property type="match status" value="1"/>
</dbReference>
<keyword evidence="8" id="KW-0282">Flagellum</keyword>
<organism evidence="8">
    <name type="scientific">Alloyangia sp. H15</name>
    <dbReference type="NCBI Taxonomy" id="3029062"/>
    <lineage>
        <taxon>Bacteria</taxon>
        <taxon>Pseudomonadati</taxon>
        <taxon>Pseudomonadota</taxon>
        <taxon>Alphaproteobacteria</taxon>
        <taxon>Rhodobacterales</taxon>
        <taxon>Roseobacteraceae</taxon>
        <taxon>Alloyangia</taxon>
    </lineage>
</organism>
<dbReference type="InterPro" id="IPR001444">
    <property type="entry name" value="Flag_bb_rod_N"/>
</dbReference>
<dbReference type="InterPro" id="IPR019776">
    <property type="entry name" value="Flagellar_basal_body_rod_CS"/>
</dbReference>
<feature type="domain" description="Flagellar basal-body/hook protein C-terminal" evidence="6">
    <location>
        <begin position="190"/>
        <end position="233"/>
    </location>
</feature>
<feature type="domain" description="Flagellar hook protein FlgE/F/G-like D1" evidence="7">
    <location>
        <begin position="81"/>
        <end position="146"/>
    </location>
</feature>
<dbReference type="Pfam" id="PF06429">
    <property type="entry name" value="Flg_bbr_C"/>
    <property type="match status" value="1"/>
</dbReference>
<dbReference type="InterPro" id="IPR010930">
    <property type="entry name" value="Flg_bb/hook_C_dom"/>
</dbReference>
<evidence type="ECO:0000259" key="6">
    <source>
        <dbReference type="Pfam" id="PF06429"/>
    </source>
</evidence>
<proteinExistence type="inferred from homology"/>
<reference evidence="8" key="1">
    <citation type="submission" date="2023-02" db="EMBL/GenBank/DDBJ databases">
        <title>Description and genomic characterization of Salipiger bruguierae sp. nov., isolated from the sediment of mangrove plant Bruguiera sexangula.</title>
        <authorList>
            <person name="Long M."/>
        </authorList>
    </citation>
    <scope>NUCLEOTIDE SEQUENCE</scope>
    <source>
        <strain evidence="8">H15</strain>
    </source>
</reference>
<evidence type="ECO:0000256" key="1">
    <source>
        <dbReference type="ARBA" id="ARBA00004117"/>
    </source>
</evidence>
<dbReference type="NCBIfam" id="TIGR02490">
    <property type="entry name" value="flgF"/>
    <property type="match status" value="1"/>
</dbReference>
<name>A0AAU8AIG5_9RHOB</name>
<dbReference type="InterPro" id="IPR037925">
    <property type="entry name" value="FlgE/F/G-like"/>
</dbReference>
<dbReference type="InterPro" id="IPR053967">
    <property type="entry name" value="LlgE_F_G-like_D1"/>
</dbReference>
<keyword evidence="3 4" id="KW-0975">Bacterial flagellum</keyword>
<accession>A0AAU8AIG5</accession>
<dbReference type="NCBIfam" id="NF009332">
    <property type="entry name" value="PRK12690.1"/>
    <property type="match status" value="1"/>
</dbReference>
<comment type="subunit">
    <text evidence="4">The basal body constitutes a major portion of the flagellar organelle and consists of five rings (E,L,P,S, and M) mounted on a central rod. The rod consists of about 26 subunits of FlgG in the distal portion, and FlgB, FlgC and FlgF are thought to build up the proximal portion of the rod with about 6 subunits each.</text>
</comment>
<dbReference type="GO" id="GO:0071978">
    <property type="term" value="P:bacterial-type flagellum-dependent swarming motility"/>
    <property type="evidence" value="ECO:0007669"/>
    <property type="project" value="TreeGrafter"/>
</dbReference>
<dbReference type="EMBL" id="CP123384">
    <property type="protein sequence ID" value="XCC94714.1"/>
    <property type="molecule type" value="Genomic_DNA"/>
</dbReference>
<dbReference type="Pfam" id="PF00460">
    <property type="entry name" value="Flg_bb_rod"/>
    <property type="match status" value="1"/>
</dbReference>
<keyword evidence="8" id="KW-0969">Cilium</keyword>
<gene>
    <name evidence="8" type="ORF">PVT71_05710</name>
</gene>
<dbReference type="NCBIfam" id="TIGR03506">
    <property type="entry name" value="FlgEFG_subfam"/>
    <property type="match status" value="1"/>
</dbReference>
<dbReference type="InterPro" id="IPR012836">
    <property type="entry name" value="FlgF"/>
</dbReference>
<evidence type="ECO:0000256" key="2">
    <source>
        <dbReference type="ARBA" id="ARBA00009677"/>
    </source>
</evidence>
<evidence type="ECO:0000313" key="8">
    <source>
        <dbReference type="EMBL" id="XCC94714.1"/>
    </source>
</evidence>